<reference evidence="13" key="1">
    <citation type="submission" date="2021-02" db="EMBL/GenBank/DDBJ databases">
        <title>Genome-Resolved Metagenomics of a Microbial Community Performing Photosynthetic Biological Nutrient Removal.</title>
        <authorList>
            <person name="Mcdaniel E.A."/>
        </authorList>
    </citation>
    <scope>NUCLEOTIDE SEQUENCE</scope>
    <source>
        <strain evidence="13">UWPOB_OBS1</strain>
    </source>
</reference>
<dbReference type="EMBL" id="JAFLCK010000016">
    <property type="protein sequence ID" value="MBN8661121.1"/>
    <property type="molecule type" value="Genomic_DNA"/>
</dbReference>
<dbReference type="PANTHER" id="PTHR30349:SF77">
    <property type="entry name" value="TYROSINE RECOMBINASE XERC"/>
    <property type="match status" value="1"/>
</dbReference>
<dbReference type="GO" id="GO:0005737">
    <property type="term" value="C:cytoplasm"/>
    <property type="evidence" value="ECO:0007669"/>
    <property type="project" value="UniProtKB-SubCell"/>
</dbReference>
<dbReference type="GO" id="GO:0007059">
    <property type="term" value="P:chromosome segregation"/>
    <property type="evidence" value="ECO:0007669"/>
    <property type="project" value="UniProtKB-UniRule"/>
</dbReference>
<dbReference type="CDD" id="cd00798">
    <property type="entry name" value="INT_XerDC_C"/>
    <property type="match status" value="1"/>
</dbReference>
<evidence type="ECO:0000256" key="9">
    <source>
        <dbReference type="HAMAP-Rule" id="MF_01808"/>
    </source>
</evidence>
<keyword evidence="7 9" id="KW-0233">DNA recombination</keyword>
<feature type="region of interest" description="Disordered" evidence="10">
    <location>
        <begin position="81"/>
        <end position="102"/>
    </location>
</feature>
<dbReference type="GO" id="GO:0003677">
    <property type="term" value="F:DNA binding"/>
    <property type="evidence" value="ECO:0007669"/>
    <property type="project" value="UniProtKB-UniRule"/>
</dbReference>
<keyword evidence="8 9" id="KW-0131">Cell cycle</keyword>
<dbReference type="PROSITE" id="PS51898">
    <property type="entry name" value="TYR_RECOMBINASE"/>
    <property type="match status" value="1"/>
</dbReference>
<evidence type="ECO:0000259" key="11">
    <source>
        <dbReference type="PROSITE" id="PS51898"/>
    </source>
</evidence>
<dbReference type="GO" id="GO:0051301">
    <property type="term" value="P:cell division"/>
    <property type="evidence" value="ECO:0007669"/>
    <property type="project" value="UniProtKB-KW"/>
</dbReference>
<keyword evidence="6 9" id="KW-0238">DNA-binding</keyword>
<comment type="subunit">
    <text evidence="9">Forms a cyclic heterotetrameric complex composed of two molecules of XerC and two molecules of XerD.</text>
</comment>
<evidence type="ECO:0000256" key="7">
    <source>
        <dbReference type="ARBA" id="ARBA00023172"/>
    </source>
</evidence>
<accession>A0A8J7PDE9</accession>
<feature type="compositionally biased region" description="Polar residues" evidence="10">
    <location>
        <begin position="91"/>
        <end position="102"/>
    </location>
</feature>
<dbReference type="GO" id="GO:0009037">
    <property type="term" value="F:tyrosine-based site-specific recombinase activity"/>
    <property type="evidence" value="ECO:0007669"/>
    <property type="project" value="UniProtKB-UniRule"/>
</dbReference>
<evidence type="ECO:0000256" key="4">
    <source>
        <dbReference type="ARBA" id="ARBA00022829"/>
    </source>
</evidence>
<dbReference type="HAMAP" id="MF_01808">
    <property type="entry name" value="Recomb_XerC_XerD"/>
    <property type="match status" value="1"/>
</dbReference>
<dbReference type="Gene3D" id="1.10.443.10">
    <property type="entry name" value="Intergrase catalytic core"/>
    <property type="match status" value="1"/>
</dbReference>
<dbReference type="NCBIfam" id="NF040815">
    <property type="entry name" value="recomb_XerA_Arch"/>
    <property type="match status" value="1"/>
</dbReference>
<dbReference type="InterPro" id="IPR023009">
    <property type="entry name" value="Tyrosine_recombinase_XerC/XerD"/>
</dbReference>
<name>A0A8J7PDE9_9BACT</name>
<dbReference type="PANTHER" id="PTHR30349">
    <property type="entry name" value="PHAGE INTEGRASE-RELATED"/>
    <property type="match status" value="1"/>
</dbReference>
<dbReference type="InterPro" id="IPR011010">
    <property type="entry name" value="DNA_brk_join_enz"/>
</dbReference>
<evidence type="ECO:0000259" key="12">
    <source>
        <dbReference type="PROSITE" id="PS51900"/>
    </source>
</evidence>
<comment type="function">
    <text evidence="9">Site-specific tyrosine recombinase, which acts by catalyzing the cutting and rejoining of the recombining DNA molecules. The XerC-XerD complex is essential to convert dimers of the bacterial chromosome into monomers to permit their segregation at cell division. It also contributes to the segregational stability of plasmids.</text>
</comment>
<dbReference type="Pfam" id="PF02899">
    <property type="entry name" value="Phage_int_SAM_1"/>
    <property type="match status" value="2"/>
</dbReference>
<evidence type="ECO:0000256" key="10">
    <source>
        <dbReference type="SAM" id="MobiDB-lite"/>
    </source>
</evidence>
<dbReference type="InterPro" id="IPR010998">
    <property type="entry name" value="Integrase_recombinase_N"/>
</dbReference>
<dbReference type="InterPro" id="IPR004107">
    <property type="entry name" value="Integrase_SAM-like_N"/>
</dbReference>
<protein>
    <recommendedName>
        <fullName evidence="9">Tyrosine recombinase XerC</fullName>
    </recommendedName>
</protein>
<dbReference type="InterPro" id="IPR002104">
    <property type="entry name" value="Integrase_catalytic"/>
</dbReference>
<dbReference type="SUPFAM" id="SSF56349">
    <property type="entry name" value="DNA breaking-rejoining enzymes"/>
    <property type="match status" value="1"/>
</dbReference>
<comment type="caution">
    <text evidence="13">The sequence shown here is derived from an EMBL/GenBank/DDBJ whole genome shotgun (WGS) entry which is preliminary data.</text>
</comment>
<evidence type="ECO:0000256" key="1">
    <source>
        <dbReference type="ARBA" id="ARBA00004496"/>
    </source>
</evidence>
<evidence type="ECO:0000256" key="3">
    <source>
        <dbReference type="ARBA" id="ARBA00022618"/>
    </source>
</evidence>
<evidence type="ECO:0000256" key="6">
    <source>
        <dbReference type="ARBA" id="ARBA00023125"/>
    </source>
</evidence>
<evidence type="ECO:0000313" key="14">
    <source>
        <dbReference type="Proteomes" id="UP000664277"/>
    </source>
</evidence>
<dbReference type="InterPro" id="IPR044068">
    <property type="entry name" value="CB"/>
</dbReference>
<dbReference type="GO" id="GO:0006313">
    <property type="term" value="P:DNA transposition"/>
    <property type="evidence" value="ECO:0007669"/>
    <property type="project" value="UniProtKB-UniRule"/>
</dbReference>
<keyword evidence="4 9" id="KW-0159">Chromosome partition</keyword>
<comment type="similarity">
    <text evidence="9">Belongs to the 'phage' integrase family. XerC subfamily.</text>
</comment>
<sequence>MNSQSHNAIDGTMNETTHGTISGSMSGAINSGASNSHQIWLDQFAGYLEVERNYSSHTIRAYMNDLRQLIGCDLPNENQSATIEGVPPQNMPTTEQSVSGTTMTPGSGWLEAEGLRAYIRQIQEQYSRPTVARKISAIRSFYRYLRREQLIEEDPSKQVRGPKLTRRLPACLDKEEVVRLLMTPDTNTILGVRDRALMEVLYATGMRVSELCGLRVQDYNQEAMEMRVLGKGGKERVVLLNQSAQGWLKKYLNEYWSKLAEGRLPQAELPLFVSRQATRLSSRSVHRIVMKHALKAGINKTITPHTLRHTFATHLLEGGADLRVVQDLLGHTTINTTQIYTHVSLERLRRVYMNTHPRA</sequence>
<feature type="active site" description="O-(3'-phospho-DNA)-tyrosine intermediate" evidence="9">
    <location>
        <position position="340"/>
    </location>
</feature>
<dbReference type="Pfam" id="PF00589">
    <property type="entry name" value="Phage_integrase"/>
    <property type="match status" value="1"/>
</dbReference>
<feature type="active site" evidence="9">
    <location>
        <position position="305"/>
    </location>
</feature>
<evidence type="ECO:0000256" key="8">
    <source>
        <dbReference type="ARBA" id="ARBA00023306"/>
    </source>
</evidence>
<gene>
    <name evidence="9" type="primary">xerC</name>
    <name evidence="13" type="ORF">J0M35_12205</name>
</gene>
<evidence type="ECO:0000313" key="13">
    <source>
        <dbReference type="EMBL" id="MBN8661121.1"/>
    </source>
</evidence>
<organism evidence="13 14">
    <name type="scientific">Candidatus Obscuribacter phosphatis</name>
    <dbReference type="NCBI Taxonomy" id="1906157"/>
    <lineage>
        <taxon>Bacteria</taxon>
        <taxon>Bacillati</taxon>
        <taxon>Candidatus Melainabacteria</taxon>
        <taxon>Candidatus Obscuribacterales</taxon>
        <taxon>Candidatus Obscuribacteraceae</taxon>
        <taxon>Candidatus Obscuribacter</taxon>
    </lineage>
</organism>
<keyword evidence="2 9" id="KW-0963">Cytoplasm</keyword>
<feature type="active site" evidence="9">
    <location>
        <position position="231"/>
    </location>
</feature>
<proteinExistence type="inferred from homology"/>
<feature type="domain" description="Tyr recombinase" evidence="11">
    <location>
        <begin position="167"/>
        <end position="353"/>
    </location>
</feature>
<feature type="active site" evidence="9">
    <location>
        <position position="308"/>
    </location>
</feature>
<keyword evidence="3 9" id="KW-0132">Cell division</keyword>
<dbReference type="InterPro" id="IPR013762">
    <property type="entry name" value="Integrase-like_cat_sf"/>
</dbReference>
<evidence type="ECO:0000256" key="5">
    <source>
        <dbReference type="ARBA" id="ARBA00022908"/>
    </source>
</evidence>
<feature type="active site" evidence="9">
    <location>
        <position position="207"/>
    </location>
</feature>
<feature type="domain" description="Core-binding (CB)" evidence="12">
    <location>
        <begin position="35"/>
        <end position="146"/>
    </location>
</feature>
<dbReference type="Proteomes" id="UP000664277">
    <property type="component" value="Unassembled WGS sequence"/>
</dbReference>
<dbReference type="Gene3D" id="1.10.150.130">
    <property type="match status" value="1"/>
</dbReference>
<dbReference type="PROSITE" id="PS51900">
    <property type="entry name" value="CB"/>
    <property type="match status" value="1"/>
</dbReference>
<dbReference type="InterPro" id="IPR050090">
    <property type="entry name" value="Tyrosine_recombinase_XerCD"/>
</dbReference>
<feature type="active site" evidence="9">
    <location>
        <position position="331"/>
    </location>
</feature>
<keyword evidence="5 9" id="KW-0229">DNA integration</keyword>
<evidence type="ECO:0000256" key="2">
    <source>
        <dbReference type="ARBA" id="ARBA00022490"/>
    </source>
</evidence>
<dbReference type="NCBIfam" id="NF001399">
    <property type="entry name" value="PRK00283.1"/>
    <property type="match status" value="1"/>
</dbReference>
<comment type="subcellular location">
    <subcellularLocation>
        <location evidence="1 9">Cytoplasm</location>
    </subcellularLocation>
</comment>
<dbReference type="AlphaFoldDB" id="A0A8J7PDE9"/>